<keyword evidence="2" id="KW-0560">Oxidoreductase</keyword>
<sequence length="259" mass="26213">MSGGRLAGKRTLITGAGSGLGRGAALRFAAEGAAVACADRDGAAAAETARMIEDKGGRAIACAADVTSDADTEQMVAETVAAFGGLDALYANAGVAGPGSAPDLDLEDWNRVIAVNLTGVFLSARHALRRMLAQGSGGSIVTQASVGGLIGIPGLASYAASKAGVVGLTRQLAVEYAPMGIRVNAICPGTVPTPLVVGTYTEQRGALADDWQEVRAQDYPLRRLGTPDDVAHAAVFLVSDESSWITGQIWAVDGGMTAA</sequence>
<dbReference type="AlphaFoldDB" id="A0A1M6T798"/>
<organism evidence="3 4">
    <name type="scientific">Pseudonocardia thermophila</name>
    <dbReference type="NCBI Taxonomy" id="1848"/>
    <lineage>
        <taxon>Bacteria</taxon>
        <taxon>Bacillati</taxon>
        <taxon>Actinomycetota</taxon>
        <taxon>Actinomycetes</taxon>
        <taxon>Pseudonocardiales</taxon>
        <taxon>Pseudonocardiaceae</taxon>
        <taxon>Pseudonocardia</taxon>
    </lineage>
</organism>
<dbReference type="Proteomes" id="UP000184363">
    <property type="component" value="Unassembled WGS sequence"/>
</dbReference>
<dbReference type="PANTHER" id="PTHR42760">
    <property type="entry name" value="SHORT-CHAIN DEHYDROGENASES/REDUCTASES FAMILY MEMBER"/>
    <property type="match status" value="1"/>
</dbReference>
<dbReference type="RefSeq" id="WP_073457042.1">
    <property type="nucleotide sequence ID" value="NZ_FRAP01000007.1"/>
</dbReference>
<evidence type="ECO:0000313" key="4">
    <source>
        <dbReference type="Proteomes" id="UP000184363"/>
    </source>
</evidence>
<gene>
    <name evidence="3" type="ORF">SAMN05443637_107204</name>
</gene>
<dbReference type="GO" id="GO:0016616">
    <property type="term" value="F:oxidoreductase activity, acting on the CH-OH group of donors, NAD or NADP as acceptor"/>
    <property type="evidence" value="ECO:0007669"/>
    <property type="project" value="TreeGrafter"/>
</dbReference>
<dbReference type="PRINTS" id="PR00080">
    <property type="entry name" value="SDRFAMILY"/>
</dbReference>
<dbReference type="FunFam" id="3.40.50.720:FF:000084">
    <property type="entry name" value="Short-chain dehydrogenase reductase"/>
    <property type="match status" value="1"/>
</dbReference>
<dbReference type="CDD" id="cd05233">
    <property type="entry name" value="SDR_c"/>
    <property type="match status" value="1"/>
</dbReference>
<keyword evidence="4" id="KW-1185">Reference proteome</keyword>
<dbReference type="Pfam" id="PF13561">
    <property type="entry name" value="adh_short_C2"/>
    <property type="match status" value="1"/>
</dbReference>
<dbReference type="InterPro" id="IPR020904">
    <property type="entry name" value="Sc_DH/Rdtase_CS"/>
</dbReference>
<comment type="similarity">
    <text evidence="1">Belongs to the short-chain dehydrogenases/reductases (SDR) family.</text>
</comment>
<evidence type="ECO:0000313" key="3">
    <source>
        <dbReference type="EMBL" id="SHK52912.1"/>
    </source>
</evidence>
<dbReference type="NCBIfam" id="NF005559">
    <property type="entry name" value="PRK07231.1"/>
    <property type="match status" value="1"/>
</dbReference>
<name>A0A1M6T798_PSETH</name>
<proteinExistence type="inferred from homology"/>
<dbReference type="InterPro" id="IPR002347">
    <property type="entry name" value="SDR_fam"/>
</dbReference>
<dbReference type="STRING" id="1848.SAMN05443637_107204"/>
<dbReference type="PROSITE" id="PS00061">
    <property type="entry name" value="ADH_SHORT"/>
    <property type="match status" value="1"/>
</dbReference>
<reference evidence="3 4" key="1">
    <citation type="submission" date="2016-11" db="EMBL/GenBank/DDBJ databases">
        <authorList>
            <person name="Jaros S."/>
            <person name="Januszkiewicz K."/>
            <person name="Wedrychowicz H."/>
        </authorList>
    </citation>
    <scope>NUCLEOTIDE SEQUENCE [LARGE SCALE GENOMIC DNA]</scope>
    <source>
        <strain evidence="3 4">DSM 43832</strain>
    </source>
</reference>
<evidence type="ECO:0000256" key="1">
    <source>
        <dbReference type="ARBA" id="ARBA00006484"/>
    </source>
</evidence>
<dbReference type="PANTHER" id="PTHR42760:SF124">
    <property type="entry name" value="SHORT-CHAIN DEHYDROGENASE_REDUCTASE"/>
    <property type="match status" value="1"/>
</dbReference>
<protein>
    <submittedName>
        <fullName evidence="3">NAD(P)-dependent dehydrogenase, short-chain alcohol dehydrogenase family</fullName>
    </submittedName>
</protein>
<dbReference type="SUPFAM" id="SSF51735">
    <property type="entry name" value="NAD(P)-binding Rossmann-fold domains"/>
    <property type="match status" value="1"/>
</dbReference>
<dbReference type="EMBL" id="FRAP01000007">
    <property type="protein sequence ID" value="SHK52912.1"/>
    <property type="molecule type" value="Genomic_DNA"/>
</dbReference>
<accession>A0A1M6T798</accession>
<dbReference type="InterPro" id="IPR036291">
    <property type="entry name" value="NAD(P)-bd_dom_sf"/>
</dbReference>
<dbReference type="PRINTS" id="PR00081">
    <property type="entry name" value="GDHRDH"/>
</dbReference>
<dbReference type="OrthoDB" id="7064009at2"/>
<evidence type="ECO:0000256" key="2">
    <source>
        <dbReference type="ARBA" id="ARBA00023002"/>
    </source>
</evidence>
<dbReference type="Gene3D" id="3.40.50.720">
    <property type="entry name" value="NAD(P)-binding Rossmann-like Domain"/>
    <property type="match status" value="1"/>
</dbReference>